<dbReference type="EMBL" id="BGZK01001851">
    <property type="protein sequence ID" value="GBP87317.1"/>
    <property type="molecule type" value="Genomic_DNA"/>
</dbReference>
<keyword evidence="1" id="KW-0472">Membrane</keyword>
<dbReference type="InterPro" id="IPR006047">
    <property type="entry name" value="GH13_cat_dom"/>
</dbReference>
<evidence type="ECO:0000313" key="4">
    <source>
        <dbReference type="Proteomes" id="UP000299102"/>
    </source>
</evidence>
<accession>A0A4C1ZL32</accession>
<evidence type="ECO:0000256" key="1">
    <source>
        <dbReference type="SAM" id="Phobius"/>
    </source>
</evidence>
<dbReference type="PANTHER" id="PTHR10357:SF225">
    <property type="entry name" value="MALTASE 1-LIKE PROTEIN"/>
    <property type="match status" value="1"/>
</dbReference>
<protein>
    <submittedName>
        <fullName evidence="3">Oligo-1,6-glucosidase</fullName>
    </submittedName>
</protein>
<dbReference type="GO" id="GO:0005975">
    <property type="term" value="P:carbohydrate metabolic process"/>
    <property type="evidence" value="ECO:0007669"/>
    <property type="project" value="InterPro"/>
</dbReference>
<dbReference type="Proteomes" id="UP000299102">
    <property type="component" value="Unassembled WGS sequence"/>
</dbReference>
<dbReference type="STRING" id="151549.A0A4C1ZL32"/>
<dbReference type="PANTHER" id="PTHR10357">
    <property type="entry name" value="ALPHA-AMYLASE FAMILY MEMBER"/>
    <property type="match status" value="1"/>
</dbReference>
<dbReference type="AlphaFoldDB" id="A0A4C1ZL32"/>
<sequence>MSELQDSGNSAVDLAALDYLRGVKSSTCLLLPTTPSPTSLHINHPLSDQMNDDPYLGINDDNNMVSLQNVDLSAGDSSSSADSNSVIQDPVSAQLINNISMLDYQTLSKTGDIIVGPSEDSKLNGNFNTNNRKLPSFVNWNWNIIRKVLLWVVVSGLVACLAAIVAMTVTMPRSCNPELPWYQGKVFYEIFPASFEDSNDDGIGDLKGLIMKLDTIKELGVSAIRLNCIFEAHNNNYTEQSYNVTSLLNIDKNIGTLNDFKDLVIETHKRNMSLVLDFPVSSMADMPATNVTNIIYSTNDSLLVNADDTSKAIVFWARIQSVDGFYLKNLEKYVDNPNFIKSLQFWKHIIGHDKILISDEAAYRKASGDALHVLLSRIDLVDIHLDLQNGTSGLKDRIEEVICSSLWSQPFYPWVLWNIGNIHNNMLIRHENNTLTLLTLNFILPGTINLYHVDEIGLEDIPLHNNGDNSREYGIITHMMPMSWSNINVENDLPRSSWNSNSPLKPHNHYLEVLKSLTNLRLNTPTIYLKAIYKEGNILKNTEVRKSEDNLVIIERWYPRRNTCVFVGNLGNKAISTDLSSMFYGGIVIAGTNSSLIGEVLYLDEITLPPYSAIILKLEK</sequence>
<keyword evidence="1" id="KW-0812">Transmembrane</keyword>
<gene>
    <name evidence="3" type="primary">malL</name>
    <name evidence="3" type="ORF">EVAR_59021_1</name>
</gene>
<dbReference type="InterPro" id="IPR017853">
    <property type="entry name" value="GH"/>
</dbReference>
<keyword evidence="1" id="KW-1133">Transmembrane helix</keyword>
<reference evidence="3 4" key="1">
    <citation type="journal article" date="2019" name="Commun. Biol.">
        <title>The bagworm genome reveals a unique fibroin gene that provides high tensile strength.</title>
        <authorList>
            <person name="Kono N."/>
            <person name="Nakamura H."/>
            <person name="Ohtoshi R."/>
            <person name="Tomita M."/>
            <person name="Numata K."/>
            <person name="Arakawa K."/>
        </authorList>
    </citation>
    <scope>NUCLEOTIDE SEQUENCE [LARGE SCALE GENOMIC DNA]</scope>
</reference>
<dbReference type="Pfam" id="PF00128">
    <property type="entry name" value="Alpha-amylase"/>
    <property type="match status" value="1"/>
</dbReference>
<dbReference type="SUPFAM" id="SSF51445">
    <property type="entry name" value="(Trans)glycosidases"/>
    <property type="match status" value="1"/>
</dbReference>
<organism evidence="3 4">
    <name type="scientific">Eumeta variegata</name>
    <name type="common">Bagworm moth</name>
    <name type="synonym">Eumeta japonica</name>
    <dbReference type="NCBI Taxonomy" id="151549"/>
    <lineage>
        <taxon>Eukaryota</taxon>
        <taxon>Metazoa</taxon>
        <taxon>Ecdysozoa</taxon>
        <taxon>Arthropoda</taxon>
        <taxon>Hexapoda</taxon>
        <taxon>Insecta</taxon>
        <taxon>Pterygota</taxon>
        <taxon>Neoptera</taxon>
        <taxon>Endopterygota</taxon>
        <taxon>Lepidoptera</taxon>
        <taxon>Glossata</taxon>
        <taxon>Ditrysia</taxon>
        <taxon>Tineoidea</taxon>
        <taxon>Psychidae</taxon>
        <taxon>Oiketicinae</taxon>
        <taxon>Eumeta</taxon>
    </lineage>
</organism>
<evidence type="ECO:0000313" key="3">
    <source>
        <dbReference type="EMBL" id="GBP87317.1"/>
    </source>
</evidence>
<comment type="caution">
    <text evidence="3">The sequence shown here is derived from an EMBL/GenBank/DDBJ whole genome shotgun (WGS) entry which is preliminary data.</text>
</comment>
<dbReference type="Gene3D" id="3.20.20.80">
    <property type="entry name" value="Glycosidases"/>
    <property type="match status" value="1"/>
</dbReference>
<evidence type="ECO:0000259" key="2">
    <source>
        <dbReference type="SMART" id="SM00642"/>
    </source>
</evidence>
<name>A0A4C1ZL32_EUMVA</name>
<dbReference type="OrthoDB" id="1740265at2759"/>
<dbReference type="SMART" id="SM00642">
    <property type="entry name" value="Aamy"/>
    <property type="match status" value="1"/>
</dbReference>
<feature type="transmembrane region" description="Helical" evidence="1">
    <location>
        <begin position="148"/>
        <end position="169"/>
    </location>
</feature>
<feature type="domain" description="Glycosyl hydrolase family 13 catalytic" evidence="2">
    <location>
        <begin position="189"/>
        <end position="521"/>
    </location>
</feature>
<keyword evidence="4" id="KW-1185">Reference proteome</keyword>
<proteinExistence type="predicted"/>